<gene>
    <name evidence="2" type="ORF">ABB37_01627</name>
</gene>
<dbReference type="AlphaFoldDB" id="A0A0M9G9C6"/>
<feature type="region of interest" description="Disordered" evidence="1">
    <location>
        <begin position="607"/>
        <end position="644"/>
    </location>
</feature>
<reference evidence="2 3" key="1">
    <citation type="submission" date="2015-07" db="EMBL/GenBank/DDBJ databases">
        <title>High-quality genome of monoxenous trypanosomatid Leptomonas pyrrhocoris.</title>
        <authorList>
            <person name="Flegontov P."/>
            <person name="Butenko A."/>
            <person name="Firsov S."/>
            <person name="Vlcek C."/>
            <person name="Logacheva M.D."/>
            <person name="Field M."/>
            <person name="Filatov D."/>
            <person name="Flegontova O."/>
            <person name="Gerasimov E."/>
            <person name="Jackson A.P."/>
            <person name="Kelly S."/>
            <person name="Opperdoes F."/>
            <person name="O'Reilly A."/>
            <person name="Votypka J."/>
            <person name="Yurchenko V."/>
            <person name="Lukes J."/>
        </authorList>
    </citation>
    <scope>NUCLEOTIDE SEQUENCE [LARGE SCALE GENOMIC DNA]</scope>
    <source>
        <strain evidence="2">H10</strain>
    </source>
</reference>
<dbReference type="OrthoDB" id="273249at2759"/>
<proteinExistence type="predicted"/>
<evidence type="ECO:0000256" key="1">
    <source>
        <dbReference type="SAM" id="MobiDB-lite"/>
    </source>
</evidence>
<dbReference type="VEuPathDB" id="TriTrypDB:LpyrH10_02_6010"/>
<dbReference type="Proteomes" id="UP000037923">
    <property type="component" value="Unassembled WGS sequence"/>
</dbReference>
<accession>A0A0M9G9C6</accession>
<dbReference type="PANTHER" id="PTHR39963:SF1">
    <property type="entry name" value="MNMC-LIKE METHYLTRANSFERASE DOMAIN-CONTAINING PROTEIN"/>
    <property type="match status" value="1"/>
</dbReference>
<dbReference type="InterPro" id="IPR029063">
    <property type="entry name" value="SAM-dependent_MTases_sf"/>
</dbReference>
<dbReference type="Gene3D" id="3.40.50.150">
    <property type="entry name" value="Vaccinia Virus protein VP39"/>
    <property type="match status" value="2"/>
</dbReference>
<protein>
    <submittedName>
        <fullName evidence="2">Uncharacterized protein</fullName>
    </submittedName>
</protein>
<dbReference type="OMA" id="CFLQDAY"/>
<evidence type="ECO:0000313" key="2">
    <source>
        <dbReference type="EMBL" id="KPA85286.1"/>
    </source>
</evidence>
<keyword evidence="3" id="KW-1185">Reference proteome</keyword>
<feature type="region of interest" description="Disordered" evidence="1">
    <location>
        <begin position="456"/>
        <end position="489"/>
    </location>
</feature>
<sequence length="865" mass="93911">MAASPAFLQLASSAIENEIRTYFPDTALYRRLCWGGLDGGREYLHREFSPDPRTARRWEAKVKDSFCGEGDTKTASLGQCARTSTSPPRACPPLKRRRTNIVEELQKGLRSMDNTDPSDGRLPGALLSKKQSDVSQVYPQSSSAQADSAVNSAVTSAPFAVTCQRCTSRVTSTYPCHVMKGYVVLWAESVVEVSCVPKQHRFFDSEAGPMQPLSASETAATAVTGESGKYVIKWGKPAGSAVSSLLFLGLRPLLRRRTYTVASAPRCVSAFAAEVEREDVNRCKVEKRGRTATAETSKLPSYTTGHFTLHSLHIANDDAVTHVRPASFALQSVLQPGLPTALECYPRHMIHFGLLCFAAWRATPDMWRTLMEGRNEGEESTATDPNGRTDKRIGKPFFWESLVPHSADDAVLILGLGGNVLGACLDAVLPSVVPLHTVEVEPAVLQACEEHHQFPPCGASSSPVNGGKRSTTGLKGTGSKGAATATSERMRPQRVLMTSPNMWREMVDQIDKESGSSLVFASLRQGNRIPNCTNALGDAANQSWDIEQAVPGEGVTSSTCAKATASGNASPPALVRRSASPCTEHHGEYLCFLQDAYAFLRQAPHVSASRERPKAPLSTPSGAPRNSSKKGMKRNAAATRTGPSRVSSFSFLKAAAQKKAKELLNGELRSNSGAQISVPAVACCTPVQYSMIFLDCYDPDREHMMHEGGLIDLCARRLRPGGVLLVNAHVLPTAANLERDFLTRGFATVQALRVSGCTQTVVVCVTPDAEMDQKGGKTQREEKCARFTMHQLQQLAHQLNALCVGSPPPWQHATRQAAATPSHGLLRSGFLLDASWLKACRRMSVSQETKKKDAEVDFRVWQHYF</sequence>
<comment type="caution">
    <text evidence="2">The sequence shown here is derived from an EMBL/GenBank/DDBJ whole genome shotgun (WGS) entry which is preliminary data.</text>
</comment>
<dbReference type="RefSeq" id="XP_015663725.1">
    <property type="nucleotide sequence ID" value="XM_015798205.1"/>
</dbReference>
<name>A0A0M9G9C6_LEPPY</name>
<dbReference type="GeneID" id="26901922"/>
<feature type="region of interest" description="Disordered" evidence="1">
    <location>
        <begin position="106"/>
        <end position="125"/>
    </location>
</feature>
<dbReference type="PANTHER" id="PTHR39963">
    <property type="entry name" value="SLL0983 PROTEIN"/>
    <property type="match status" value="1"/>
</dbReference>
<dbReference type="SUPFAM" id="SSF53335">
    <property type="entry name" value="S-adenosyl-L-methionine-dependent methyltransferases"/>
    <property type="match status" value="1"/>
</dbReference>
<organism evidence="2 3">
    <name type="scientific">Leptomonas pyrrhocoris</name>
    <name type="common">Firebug parasite</name>
    <dbReference type="NCBI Taxonomy" id="157538"/>
    <lineage>
        <taxon>Eukaryota</taxon>
        <taxon>Discoba</taxon>
        <taxon>Euglenozoa</taxon>
        <taxon>Kinetoplastea</taxon>
        <taxon>Metakinetoplastina</taxon>
        <taxon>Trypanosomatida</taxon>
        <taxon>Trypanosomatidae</taxon>
        <taxon>Leishmaniinae</taxon>
        <taxon>Leptomonas</taxon>
    </lineage>
</organism>
<dbReference type="EMBL" id="LGTL01000002">
    <property type="protein sequence ID" value="KPA85286.1"/>
    <property type="molecule type" value="Genomic_DNA"/>
</dbReference>
<evidence type="ECO:0000313" key="3">
    <source>
        <dbReference type="Proteomes" id="UP000037923"/>
    </source>
</evidence>